<accession>A0A438I9Z4</accession>
<dbReference type="GO" id="GO:0006952">
    <property type="term" value="P:defense response"/>
    <property type="evidence" value="ECO:0007669"/>
    <property type="project" value="UniProtKB-KW"/>
</dbReference>
<dbReference type="SUPFAM" id="SSF52058">
    <property type="entry name" value="L domain-like"/>
    <property type="match status" value="1"/>
</dbReference>
<keyword evidence="1" id="KW-0611">Plant defense</keyword>
<dbReference type="PANTHER" id="PTHR36766:SF40">
    <property type="entry name" value="DISEASE RESISTANCE PROTEIN RGA3"/>
    <property type="match status" value="1"/>
</dbReference>
<evidence type="ECO:0000313" key="3">
    <source>
        <dbReference type="Proteomes" id="UP000288805"/>
    </source>
</evidence>
<evidence type="ECO:0000313" key="2">
    <source>
        <dbReference type="EMBL" id="RVW93545.1"/>
    </source>
</evidence>
<reference evidence="2 3" key="1">
    <citation type="journal article" date="2018" name="PLoS Genet.">
        <title>Population sequencing reveals clonal diversity and ancestral inbreeding in the grapevine cultivar Chardonnay.</title>
        <authorList>
            <person name="Roach M.J."/>
            <person name="Johnson D.L."/>
            <person name="Bohlmann J."/>
            <person name="van Vuuren H.J."/>
            <person name="Jones S.J."/>
            <person name="Pretorius I.S."/>
            <person name="Schmidt S.A."/>
            <person name="Borneman A.R."/>
        </authorList>
    </citation>
    <scope>NUCLEOTIDE SEQUENCE [LARGE SCALE GENOMIC DNA]</scope>
    <source>
        <strain evidence="3">cv. Chardonnay</strain>
        <tissue evidence="2">Leaf</tissue>
    </source>
</reference>
<evidence type="ECO:0000256" key="1">
    <source>
        <dbReference type="ARBA" id="ARBA00022821"/>
    </source>
</evidence>
<dbReference type="AlphaFoldDB" id="A0A438I9Z4"/>
<dbReference type="Proteomes" id="UP000288805">
    <property type="component" value="Unassembled WGS sequence"/>
</dbReference>
<dbReference type="PANTHER" id="PTHR36766">
    <property type="entry name" value="PLANT BROAD-SPECTRUM MILDEW RESISTANCE PROTEIN RPW8"/>
    <property type="match status" value="1"/>
</dbReference>
<dbReference type="EMBL" id="QGNW01000128">
    <property type="protein sequence ID" value="RVW93545.1"/>
    <property type="molecule type" value="Genomic_DNA"/>
</dbReference>
<proteinExistence type="predicted"/>
<organism evidence="2 3">
    <name type="scientific">Vitis vinifera</name>
    <name type="common">Grape</name>
    <dbReference type="NCBI Taxonomy" id="29760"/>
    <lineage>
        <taxon>Eukaryota</taxon>
        <taxon>Viridiplantae</taxon>
        <taxon>Streptophyta</taxon>
        <taxon>Embryophyta</taxon>
        <taxon>Tracheophyta</taxon>
        <taxon>Spermatophyta</taxon>
        <taxon>Magnoliopsida</taxon>
        <taxon>eudicotyledons</taxon>
        <taxon>Gunneridae</taxon>
        <taxon>Pentapetalae</taxon>
        <taxon>rosids</taxon>
        <taxon>Vitales</taxon>
        <taxon>Vitaceae</taxon>
        <taxon>Viteae</taxon>
        <taxon>Vitis</taxon>
    </lineage>
</organism>
<dbReference type="OrthoDB" id="544129at2759"/>
<dbReference type="Gene3D" id="3.80.10.10">
    <property type="entry name" value="Ribonuclease Inhibitor"/>
    <property type="match status" value="1"/>
</dbReference>
<protein>
    <submittedName>
        <fullName evidence="2">Putative disease resistance protein</fullName>
    </submittedName>
</protein>
<comment type="caution">
    <text evidence="2">The sequence shown here is derived from an EMBL/GenBank/DDBJ whole genome shotgun (WGS) entry which is preliminary data.</text>
</comment>
<gene>
    <name evidence="2" type="primary">VvCHDp000512_54</name>
    <name evidence="2" type="ORF">CK203_028880</name>
</gene>
<dbReference type="InterPro" id="IPR032675">
    <property type="entry name" value="LRR_dom_sf"/>
</dbReference>
<sequence length="339" mass="38744">MNCLCKGSWKSWWKMMRMQIMNDMKRLERLVMVSIWCIQEDSALRPTMRKGLESLSISISDGDPPFLCDFRISACPNLVHIELSALNLKLCCIDRCSQLRLLALTHSSLGELSLQDCPLVLFQKEGLPSNLHELEIRNCNQLTPQVDWGLQRLASLTRLSIECGCEDVDLFPNKYLLPSSLTSLVISKLPNLKSLNSKGLQQLTFLLKLEISSYPEPHCFAGSVFQHPISLKVLRICDCPRLQSLRELGFQQLTSLVELGIIKCCELQSLTEVGLQHLTSLEKLNIQWCSKLQYLTKQRLSDSLSYLHVYDCPSLEQRCQFEKGLEWCYIAHIPKIVIN</sequence>
<name>A0A438I9Z4_VITVI</name>